<evidence type="ECO:0000313" key="5">
    <source>
        <dbReference type="Proteomes" id="UP000185487"/>
    </source>
</evidence>
<dbReference type="Gene3D" id="1.25.40.10">
    <property type="entry name" value="Tetratricopeptide repeat domain"/>
    <property type="match status" value="1"/>
</dbReference>
<keyword evidence="4" id="KW-0808">Transferase</keyword>
<evidence type="ECO:0000256" key="1">
    <source>
        <dbReference type="ARBA" id="ARBA00038494"/>
    </source>
</evidence>
<dbReference type="Pfam" id="PF00535">
    <property type="entry name" value="Glycos_transf_2"/>
    <property type="match status" value="1"/>
</dbReference>
<dbReference type="Gene3D" id="3.90.550.10">
    <property type="entry name" value="Spore Coat Polysaccharide Biosynthesis Protein SpsA, Chain A"/>
    <property type="match status" value="1"/>
</dbReference>
<accession>A0AAE8HRB6</accession>
<dbReference type="Proteomes" id="UP000185487">
    <property type="component" value="Chromosome"/>
</dbReference>
<dbReference type="AlphaFoldDB" id="A0AAE8HRB6"/>
<evidence type="ECO:0000259" key="2">
    <source>
        <dbReference type="Pfam" id="PF00535"/>
    </source>
</evidence>
<sequence>MKNRESTICLSMIVKNEAHVIRRCIDSVRPIIDHWIIVDTGSTDGTQDIVRAALADIPGALVERPWVDFAFNRNEALKLARRHAQYALIIDADDELVIPTDFTMPKLRAPGYRFEIIDEQTRYWRTQLVRCRENWRYRGVLHEFLSCPGVSETPVLPLAMRRGDDGARHRDTTADARDIAVLKKALEVETDPHMIARYTMYLGTTYNAAGEYRKALESFLKRAELGGWDEEVYYSLLMAAVNAERLDEPEDRVLQLYERATSVRPARAEARHGASRFCRLRKRFADGYRYAEAGLALELPSEGISLNPWVYEYGILEEFAINAYHIGQYSACGHACLKILERRHVPKEVAIHAGALARAVMARMIDPVWGCRHNPYTLPFVPKW</sequence>
<feature type="domain" description="Glycosyltransferase 2-like" evidence="2">
    <location>
        <begin position="12"/>
        <end position="96"/>
    </location>
</feature>
<keyword evidence="5" id="KW-1185">Reference proteome</keyword>
<reference evidence="4 6" key="2">
    <citation type="submission" date="2016-10" db="EMBL/GenBank/DDBJ databases">
        <authorList>
            <person name="Varghese N."/>
            <person name="Submissions S."/>
        </authorList>
    </citation>
    <scope>NUCLEOTIDE SEQUENCE [LARGE SCALE GENOMIC DNA]</scope>
    <source>
        <strain evidence="4 6">CBMB27</strain>
    </source>
</reference>
<evidence type="ECO:0000313" key="6">
    <source>
        <dbReference type="Proteomes" id="UP000199140"/>
    </source>
</evidence>
<dbReference type="InterPro" id="IPR011990">
    <property type="entry name" value="TPR-like_helical_dom_sf"/>
</dbReference>
<dbReference type="SUPFAM" id="SSF48452">
    <property type="entry name" value="TPR-like"/>
    <property type="match status" value="1"/>
</dbReference>
<dbReference type="KEGG" id="mphy:MCBMB27_00156"/>
<comment type="similarity">
    <text evidence="1">Belongs to the glycosyltransferase 2 family. WaaE/KdtX subfamily.</text>
</comment>
<organism evidence="4 6">
    <name type="scientific">Methylobacterium phyllosphaerae</name>
    <dbReference type="NCBI Taxonomy" id="418223"/>
    <lineage>
        <taxon>Bacteria</taxon>
        <taxon>Pseudomonadati</taxon>
        <taxon>Pseudomonadota</taxon>
        <taxon>Alphaproteobacteria</taxon>
        <taxon>Hyphomicrobiales</taxon>
        <taxon>Methylobacteriaceae</taxon>
        <taxon>Methylobacterium</taxon>
    </lineage>
</organism>
<gene>
    <name evidence="3" type="ORF">MCBMB27_00156</name>
    <name evidence="4" type="ORF">SAMN05192567_108180</name>
</gene>
<name>A0AAE8HRB6_9HYPH</name>
<dbReference type="InterPro" id="IPR029044">
    <property type="entry name" value="Nucleotide-diphossugar_trans"/>
</dbReference>
<dbReference type="Proteomes" id="UP000199140">
    <property type="component" value="Unassembled WGS sequence"/>
</dbReference>
<dbReference type="InterPro" id="IPR001173">
    <property type="entry name" value="Glyco_trans_2-like"/>
</dbReference>
<reference evidence="3 5" key="1">
    <citation type="submission" date="2016-04" db="EMBL/GenBank/DDBJ databases">
        <title>Complete genome sequencing and analysis of CBMB27, Methylobacterium phyllosphaerae isolated from leaf tissues of rice (Oryza sativa L.).</title>
        <authorList>
            <person name="Lee Y."/>
            <person name="Hwangbo K."/>
            <person name="Chung H."/>
            <person name="Yoo J."/>
            <person name="Kim K.Y."/>
            <person name="Sa T.M."/>
            <person name="Um Y."/>
            <person name="Madhaiyan M."/>
        </authorList>
    </citation>
    <scope>NUCLEOTIDE SEQUENCE [LARGE SCALE GENOMIC DNA]</scope>
    <source>
        <strain evidence="3 5">CBMB27</strain>
    </source>
</reference>
<dbReference type="EMBL" id="CP015367">
    <property type="protein sequence ID" value="APT29447.1"/>
    <property type="molecule type" value="Genomic_DNA"/>
</dbReference>
<evidence type="ECO:0000313" key="3">
    <source>
        <dbReference type="EMBL" id="APT29447.1"/>
    </source>
</evidence>
<dbReference type="PANTHER" id="PTHR43630:SF2">
    <property type="entry name" value="GLYCOSYLTRANSFERASE"/>
    <property type="match status" value="1"/>
</dbReference>
<protein>
    <submittedName>
        <fullName evidence="3">Cell Wall and Capsule</fullName>
    </submittedName>
    <submittedName>
        <fullName evidence="4">Glycosyl transferase family 2</fullName>
    </submittedName>
</protein>
<dbReference type="GO" id="GO:0016740">
    <property type="term" value="F:transferase activity"/>
    <property type="evidence" value="ECO:0007669"/>
    <property type="project" value="UniProtKB-KW"/>
</dbReference>
<evidence type="ECO:0000313" key="4">
    <source>
        <dbReference type="EMBL" id="SFG82203.1"/>
    </source>
</evidence>
<proteinExistence type="inferred from homology"/>
<dbReference type="SUPFAM" id="SSF53448">
    <property type="entry name" value="Nucleotide-diphospho-sugar transferases"/>
    <property type="match status" value="1"/>
</dbReference>
<dbReference type="PANTHER" id="PTHR43630">
    <property type="entry name" value="POLY-BETA-1,6-N-ACETYL-D-GLUCOSAMINE SYNTHASE"/>
    <property type="match status" value="1"/>
</dbReference>
<dbReference type="EMBL" id="FOPK01000008">
    <property type="protein sequence ID" value="SFG82203.1"/>
    <property type="molecule type" value="Genomic_DNA"/>
</dbReference>